<dbReference type="PIRSF" id="PIRSF006241">
    <property type="entry name" value="HyI"/>
    <property type="match status" value="1"/>
</dbReference>
<dbReference type="Gene3D" id="3.20.20.150">
    <property type="entry name" value="Divalent-metal-dependent TIM barrel enzymes"/>
    <property type="match status" value="1"/>
</dbReference>
<dbReference type="InterPro" id="IPR036237">
    <property type="entry name" value="Xyl_isomerase-like_sf"/>
</dbReference>
<protein>
    <submittedName>
        <fullName evidence="3">Hydroxypyruvate isomerase</fullName>
        <ecNumber evidence="3">5.3.1.22</ecNumber>
    </submittedName>
</protein>
<comment type="caution">
    <text evidence="3">The sequence shown here is derived from an EMBL/GenBank/DDBJ whole genome shotgun (WGS) entry which is preliminary data.</text>
</comment>
<dbReference type="Pfam" id="PF01261">
    <property type="entry name" value="AP_endonuc_2"/>
    <property type="match status" value="1"/>
</dbReference>
<dbReference type="PANTHER" id="PTHR43489">
    <property type="entry name" value="ISOMERASE"/>
    <property type="match status" value="1"/>
</dbReference>
<dbReference type="EC" id="5.3.1.22" evidence="3"/>
<dbReference type="InterPro" id="IPR053398">
    <property type="entry name" value="HPT_OtnI_isomerases"/>
</dbReference>
<organism evidence="3">
    <name type="scientific">bioreactor metagenome</name>
    <dbReference type="NCBI Taxonomy" id="1076179"/>
    <lineage>
        <taxon>unclassified sequences</taxon>
        <taxon>metagenomes</taxon>
        <taxon>ecological metagenomes</taxon>
    </lineage>
</organism>
<evidence type="ECO:0000259" key="2">
    <source>
        <dbReference type="Pfam" id="PF01261"/>
    </source>
</evidence>
<keyword evidence="1 3" id="KW-0413">Isomerase</keyword>
<dbReference type="InterPro" id="IPR013022">
    <property type="entry name" value="Xyl_isomerase-like_TIM-brl"/>
</dbReference>
<reference evidence="3" key="1">
    <citation type="submission" date="2019-08" db="EMBL/GenBank/DDBJ databases">
        <authorList>
            <person name="Kucharzyk K."/>
            <person name="Murdoch R.W."/>
            <person name="Higgins S."/>
            <person name="Loffler F."/>
        </authorList>
    </citation>
    <scope>NUCLEOTIDE SEQUENCE</scope>
</reference>
<feature type="domain" description="Xylose isomerase-like TIM barrel" evidence="2">
    <location>
        <begin position="41"/>
        <end position="276"/>
    </location>
</feature>
<evidence type="ECO:0000256" key="1">
    <source>
        <dbReference type="ARBA" id="ARBA00023235"/>
    </source>
</evidence>
<proteinExistence type="predicted"/>
<evidence type="ECO:0000313" key="3">
    <source>
        <dbReference type="EMBL" id="MPL67950.1"/>
    </source>
</evidence>
<dbReference type="EMBL" id="VSSQ01000039">
    <property type="protein sequence ID" value="MPL67950.1"/>
    <property type="molecule type" value="Genomic_DNA"/>
</dbReference>
<gene>
    <name evidence="3" type="primary">hyi_1</name>
    <name evidence="3" type="ORF">SDC9_13654</name>
</gene>
<dbReference type="InterPro" id="IPR017643">
    <property type="entry name" value="Hydroxypyruvate_isomerase"/>
</dbReference>
<dbReference type="GO" id="GO:0008903">
    <property type="term" value="F:hydroxypyruvate isomerase activity"/>
    <property type="evidence" value="ECO:0007669"/>
    <property type="project" value="UniProtKB-EC"/>
</dbReference>
<dbReference type="PANTHER" id="PTHR43489:SF13">
    <property type="entry name" value="HYDROXYPYRUVATE ISOMERASE"/>
    <property type="match status" value="1"/>
</dbReference>
<dbReference type="InterPro" id="IPR026040">
    <property type="entry name" value="HyI-like"/>
</dbReference>
<dbReference type="SUPFAM" id="SSF51658">
    <property type="entry name" value="Xylose isomerase-like"/>
    <property type="match status" value="1"/>
</dbReference>
<accession>A0A644TM01</accession>
<name>A0A644TM01_9ZZZZ</name>
<dbReference type="NCBIfam" id="NF043033">
    <property type="entry name" value="OxoTetrIsom"/>
    <property type="match status" value="1"/>
</dbReference>
<dbReference type="GO" id="GO:0046487">
    <property type="term" value="P:glyoxylate metabolic process"/>
    <property type="evidence" value="ECO:0007669"/>
    <property type="project" value="TreeGrafter"/>
</dbReference>
<sequence>MLVENKFKSACSTNGRRVIVLLQFAANLTMLFTEVPFMDRFSLAQKEGFRFVEYLFPYEYELDRLKEELSQNGLKQILFNLPSGNWAAGDRGIAADPARIEEFRAGVSVGIEYALGLGVNQVNCLAGKTVSGFSYEEQWSTLVENVRYAAKALDDKKLNLVIEPINHFDIPGFFLNKTEQVVKLIDEVAMPNVFVQYDVYHAQREEGELTNTLRKHINKIAHIQIADNPGRHQPGTGEINYPHIFDTLERLGYQGYVGLEYIPQPGSTESLKWIKEFGYTL</sequence>
<dbReference type="FunFam" id="3.20.20.150:FF:000007">
    <property type="entry name" value="Hydroxypyruvate isomerase"/>
    <property type="match status" value="1"/>
</dbReference>
<keyword evidence="3" id="KW-0670">Pyruvate</keyword>
<dbReference type="NCBIfam" id="TIGR03234">
    <property type="entry name" value="OH-pyruv-isom"/>
    <property type="match status" value="1"/>
</dbReference>
<dbReference type="AlphaFoldDB" id="A0A644TM01"/>
<dbReference type="InterPro" id="IPR050417">
    <property type="entry name" value="Sugar_Epim/Isomerase"/>
</dbReference>